<dbReference type="EMBL" id="BAABFO010000001">
    <property type="protein sequence ID" value="GAA4322552.1"/>
    <property type="molecule type" value="Genomic_DNA"/>
</dbReference>
<proteinExistence type="predicted"/>
<evidence type="ECO:0000313" key="2">
    <source>
        <dbReference type="EMBL" id="GAA4322552.1"/>
    </source>
</evidence>
<gene>
    <name evidence="2" type="ORF">GCM10023144_02620</name>
</gene>
<feature type="compositionally biased region" description="Acidic residues" evidence="1">
    <location>
        <begin position="23"/>
        <end position="32"/>
    </location>
</feature>
<organism evidence="2 3">
    <name type="scientific">Pigmentiphaga soli</name>
    <dbReference type="NCBI Taxonomy" id="1007095"/>
    <lineage>
        <taxon>Bacteria</taxon>
        <taxon>Pseudomonadati</taxon>
        <taxon>Pseudomonadota</taxon>
        <taxon>Betaproteobacteria</taxon>
        <taxon>Burkholderiales</taxon>
        <taxon>Alcaligenaceae</taxon>
        <taxon>Pigmentiphaga</taxon>
    </lineage>
</organism>
<accession>A0ABP8GEI9</accession>
<feature type="compositionally biased region" description="Basic and acidic residues" evidence="1">
    <location>
        <begin position="54"/>
        <end position="68"/>
    </location>
</feature>
<sequence length="93" mass="10568">MGRRGIGPDQGKRRRDQQHDAADGFDMEEAFDGGEGALGQQPGARQILPWGEVVHGRENSARRPDRRMNLSRRKSAADTRRPFYMAEIKSKKF</sequence>
<name>A0ABP8GEI9_9BURK</name>
<evidence type="ECO:0000256" key="1">
    <source>
        <dbReference type="SAM" id="MobiDB-lite"/>
    </source>
</evidence>
<comment type="caution">
    <text evidence="2">The sequence shown here is derived from an EMBL/GenBank/DDBJ whole genome shotgun (WGS) entry which is preliminary data.</text>
</comment>
<feature type="region of interest" description="Disordered" evidence="1">
    <location>
        <begin position="1"/>
        <end position="78"/>
    </location>
</feature>
<evidence type="ECO:0000313" key="3">
    <source>
        <dbReference type="Proteomes" id="UP001501671"/>
    </source>
</evidence>
<keyword evidence="3" id="KW-1185">Reference proteome</keyword>
<protein>
    <submittedName>
        <fullName evidence="2">Uncharacterized protein</fullName>
    </submittedName>
</protein>
<dbReference type="Proteomes" id="UP001501671">
    <property type="component" value="Unassembled WGS sequence"/>
</dbReference>
<reference evidence="3" key="1">
    <citation type="journal article" date="2019" name="Int. J. Syst. Evol. Microbiol.">
        <title>The Global Catalogue of Microorganisms (GCM) 10K type strain sequencing project: providing services to taxonomists for standard genome sequencing and annotation.</title>
        <authorList>
            <consortium name="The Broad Institute Genomics Platform"/>
            <consortium name="The Broad Institute Genome Sequencing Center for Infectious Disease"/>
            <person name="Wu L."/>
            <person name="Ma J."/>
        </authorList>
    </citation>
    <scope>NUCLEOTIDE SEQUENCE [LARGE SCALE GENOMIC DNA]</scope>
    <source>
        <strain evidence="3">JCM 17666</strain>
    </source>
</reference>